<feature type="binding site" evidence="12">
    <location>
        <position position="107"/>
    </location>
    <ligand>
        <name>NADPH</name>
        <dbReference type="ChEBI" id="CHEBI:57783"/>
    </ligand>
</feature>
<evidence type="ECO:0000313" key="15">
    <source>
        <dbReference type="Proteomes" id="UP000650524"/>
    </source>
</evidence>
<evidence type="ECO:0000256" key="1">
    <source>
        <dbReference type="ARBA" id="ARBA00005056"/>
    </source>
</evidence>
<dbReference type="GO" id="GO:0009088">
    <property type="term" value="P:threonine biosynthetic process"/>
    <property type="evidence" value="ECO:0007669"/>
    <property type="project" value="UniProtKB-UniPathway"/>
</dbReference>
<dbReference type="GO" id="GO:0009086">
    <property type="term" value="P:methionine biosynthetic process"/>
    <property type="evidence" value="ECO:0007669"/>
    <property type="project" value="UniProtKB-KW"/>
</dbReference>
<evidence type="ECO:0000256" key="8">
    <source>
        <dbReference type="ARBA" id="ARBA00022857"/>
    </source>
</evidence>
<dbReference type="InterPro" id="IPR045865">
    <property type="entry name" value="ACT-like_dom_sf"/>
</dbReference>
<evidence type="ECO:0000256" key="4">
    <source>
        <dbReference type="ARBA" id="ARBA00013213"/>
    </source>
</evidence>
<dbReference type="Pfam" id="PF00742">
    <property type="entry name" value="Homoserine_dh"/>
    <property type="match status" value="1"/>
</dbReference>
<dbReference type="PROSITE" id="PS51671">
    <property type="entry name" value="ACT"/>
    <property type="match status" value="1"/>
</dbReference>
<dbReference type="SUPFAM" id="SSF55347">
    <property type="entry name" value="Glyceraldehyde-3-phosphate dehydrogenase-like, C-terminal domain"/>
    <property type="match status" value="1"/>
</dbReference>
<evidence type="ECO:0000256" key="2">
    <source>
        <dbReference type="ARBA" id="ARBA00005062"/>
    </source>
</evidence>
<proteinExistence type="inferred from homology"/>
<dbReference type="Gene3D" id="3.30.360.10">
    <property type="entry name" value="Dihydrodipicolinate Reductase, domain 2"/>
    <property type="match status" value="1"/>
</dbReference>
<dbReference type="InterPro" id="IPR016204">
    <property type="entry name" value="HDH"/>
</dbReference>
<keyword evidence="7" id="KW-0791">Threonine biosynthesis</keyword>
<dbReference type="EC" id="1.1.1.3" evidence="4"/>
<dbReference type="PIRSF" id="PIRSF000098">
    <property type="entry name" value="Homoser_dehydrog"/>
    <property type="match status" value="1"/>
</dbReference>
<evidence type="ECO:0000256" key="5">
    <source>
        <dbReference type="ARBA" id="ARBA00013376"/>
    </source>
</evidence>
<dbReference type="FunFam" id="3.30.360.10:FF:000005">
    <property type="entry name" value="Homoserine dehydrogenase"/>
    <property type="match status" value="1"/>
</dbReference>
<dbReference type="Proteomes" id="UP000650524">
    <property type="component" value="Unassembled WGS sequence"/>
</dbReference>
<dbReference type="InterPro" id="IPR005106">
    <property type="entry name" value="Asp/hSer_DH_NAD-bd"/>
</dbReference>
<dbReference type="SUPFAM" id="SSF51735">
    <property type="entry name" value="NAD(P)-binding Rossmann-fold domains"/>
    <property type="match status" value="1"/>
</dbReference>
<evidence type="ECO:0000259" key="13">
    <source>
        <dbReference type="PROSITE" id="PS51671"/>
    </source>
</evidence>
<sequence length="438" mass="46950">MSQINVGIIGFGTVGAGTFEVLTTNREIITDRVGAEVVVKKIADIDIESDRGVPVRPATEILTVDAMDLIDDPEIDLIVELMGGLDKAKEFILKAMENGKHVVTANKALLAEYGAEIYRAAEQHGVGLALEASVGGGIPIIGALKNGLSGNRIQTCVGILNGTSNYILTKMTQEGLPFNRVVDEAVSLGFAEDPPTLDVDGTDAAHKLAIIISIAFGSPVSFKDIYREGIVDVTPDDIRFADEFGYRIKLLAIAKDLGDRLEARVNAAMIPKDHILANVNEAFNAIYIEGDFVGPNLYYGLGAGRRPTGSAVVADIIGLAREIRSGAKELMPPLAHVRPRANKIVIQPIEDLITPYYFRFSALDTPGVLSRIAGILSEYGISISSVIQKGRKTKGPVSIVMLTHEARESAAQKAILSIDELDVVAEKTVVIRVEGNQL</sequence>
<organism evidence="14 15">
    <name type="scientific">Candidatus Desulfacyla euxinica</name>
    <dbReference type="NCBI Taxonomy" id="2841693"/>
    <lineage>
        <taxon>Bacteria</taxon>
        <taxon>Deltaproteobacteria</taxon>
        <taxon>Candidatus Desulfacyla</taxon>
    </lineage>
</organism>
<dbReference type="FunFam" id="3.30.70.260:FF:000030">
    <property type="entry name" value="Homoserine dehydrogenase"/>
    <property type="match status" value="1"/>
</dbReference>
<feature type="binding site" evidence="12">
    <location>
        <begin position="9"/>
        <end position="16"/>
    </location>
    <ligand>
        <name>NADP(+)</name>
        <dbReference type="ChEBI" id="CHEBI:58349"/>
    </ligand>
</feature>
<keyword evidence="10" id="KW-0486">Methionine biosynthesis</keyword>
<feature type="binding site" evidence="12">
    <location>
        <position position="192"/>
    </location>
    <ligand>
        <name>L-homoserine</name>
        <dbReference type="ChEBI" id="CHEBI:57476"/>
    </ligand>
</feature>
<dbReference type="InterPro" id="IPR001342">
    <property type="entry name" value="HDH_cat"/>
</dbReference>
<dbReference type="Gene3D" id="3.40.50.720">
    <property type="entry name" value="NAD(P)-binding Rossmann-like Domain"/>
    <property type="match status" value="1"/>
</dbReference>
<keyword evidence="8 12" id="KW-0521">NADP</keyword>
<evidence type="ECO:0000256" key="7">
    <source>
        <dbReference type="ARBA" id="ARBA00022697"/>
    </source>
</evidence>
<dbReference type="GO" id="GO:0050661">
    <property type="term" value="F:NADP binding"/>
    <property type="evidence" value="ECO:0007669"/>
    <property type="project" value="InterPro"/>
</dbReference>
<dbReference type="PANTHER" id="PTHR43331:SF1">
    <property type="entry name" value="HOMOSERINE DEHYDROGENASE"/>
    <property type="match status" value="1"/>
</dbReference>
<comment type="pathway">
    <text evidence="1">Amino-acid biosynthesis; L-threonine biosynthesis; L-threonine from L-aspartate: step 3/5.</text>
</comment>
<keyword evidence="6" id="KW-0028">Amino-acid biosynthesis</keyword>
<dbReference type="InterPro" id="IPR036291">
    <property type="entry name" value="NAD(P)-bd_dom_sf"/>
</dbReference>
<evidence type="ECO:0000256" key="10">
    <source>
        <dbReference type="ARBA" id="ARBA00023167"/>
    </source>
</evidence>
<evidence type="ECO:0000256" key="9">
    <source>
        <dbReference type="ARBA" id="ARBA00023002"/>
    </source>
</evidence>
<dbReference type="GO" id="GO:0004412">
    <property type="term" value="F:homoserine dehydrogenase activity"/>
    <property type="evidence" value="ECO:0007669"/>
    <property type="project" value="UniProtKB-EC"/>
</dbReference>
<gene>
    <name evidence="14" type="ORF">H8E19_09740</name>
</gene>
<evidence type="ECO:0000256" key="11">
    <source>
        <dbReference type="PIRSR" id="PIRSR000098-1"/>
    </source>
</evidence>
<feature type="active site" description="Proton donor" evidence="11">
    <location>
        <position position="207"/>
    </location>
</feature>
<evidence type="ECO:0000313" key="14">
    <source>
        <dbReference type="EMBL" id="MBC8177673.1"/>
    </source>
</evidence>
<accession>A0A8J6N034</accession>
<dbReference type="InterPro" id="IPR002912">
    <property type="entry name" value="ACT_dom"/>
</dbReference>
<evidence type="ECO:0000256" key="3">
    <source>
        <dbReference type="ARBA" id="ARBA00006753"/>
    </source>
</evidence>
<dbReference type="PANTHER" id="PTHR43331">
    <property type="entry name" value="HOMOSERINE DEHYDROGENASE"/>
    <property type="match status" value="1"/>
</dbReference>
<comment type="pathway">
    <text evidence="2">Amino-acid biosynthesis; L-methionine biosynthesis via de novo pathway; L-homoserine from L-aspartate: step 3/3.</text>
</comment>
<dbReference type="CDD" id="cd04881">
    <property type="entry name" value="ACT_HSDH-Hom"/>
    <property type="match status" value="1"/>
</dbReference>
<dbReference type="NCBIfam" id="NF004976">
    <property type="entry name" value="PRK06349.1"/>
    <property type="match status" value="1"/>
</dbReference>
<comment type="caution">
    <text evidence="14">The sequence shown here is derived from an EMBL/GenBank/DDBJ whole genome shotgun (WGS) entry which is preliminary data.</text>
</comment>
<comment type="similarity">
    <text evidence="3">Belongs to the homoserine dehydrogenase family.</text>
</comment>
<dbReference type="Pfam" id="PF03447">
    <property type="entry name" value="NAD_binding_3"/>
    <property type="match status" value="1"/>
</dbReference>
<reference evidence="14 15" key="1">
    <citation type="submission" date="2020-08" db="EMBL/GenBank/DDBJ databases">
        <title>Bridging the membrane lipid divide: bacteria of the FCB group superphylum have the potential to synthesize archaeal ether lipids.</title>
        <authorList>
            <person name="Villanueva L."/>
            <person name="Von Meijenfeldt F.A.B."/>
            <person name="Westbye A.B."/>
            <person name="Yadav S."/>
            <person name="Hopmans E.C."/>
            <person name="Dutilh B.E."/>
            <person name="Sinninghe Damste J.S."/>
        </authorList>
    </citation>
    <scope>NUCLEOTIDE SEQUENCE [LARGE SCALE GENOMIC DNA]</scope>
    <source>
        <strain evidence="14">NIOZ-UU27</strain>
    </source>
</reference>
<protein>
    <recommendedName>
        <fullName evidence="5">Homoserine dehydrogenase</fullName>
        <ecNumber evidence="4">1.1.1.3</ecNumber>
    </recommendedName>
</protein>
<dbReference type="Pfam" id="PF01842">
    <property type="entry name" value="ACT"/>
    <property type="match status" value="1"/>
</dbReference>
<dbReference type="EMBL" id="JACNJD010000224">
    <property type="protein sequence ID" value="MBC8177673.1"/>
    <property type="molecule type" value="Genomic_DNA"/>
</dbReference>
<evidence type="ECO:0000256" key="6">
    <source>
        <dbReference type="ARBA" id="ARBA00022605"/>
    </source>
</evidence>
<dbReference type="SUPFAM" id="SSF55021">
    <property type="entry name" value="ACT-like"/>
    <property type="match status" value="1"/>
</dbReference>
<dbReference type="AlphaFoldDB" id="A0A8J6N034"/>
<keyword evidence="9" id="KW-0560">Oxidoreductase</keyword>
<evidence type="ECO:0000256" key="12">
    <source>
        <dbReference type="PIRSR" id="PIRSR000098-2"/>
    </source>
</evidence>
<name>A0A8J6N034_9DELT</name>
<dbReference type="Gene3D" id="3.30.70.260">
    <property type="match status" value="1"/>
</dbReference>
<feature type="domain" description="ACT" evidence="13">
    <location>
        <begin position="357"/>
        <end position="432"/>
    </location>
</feature>
<dbReference type="UniPathway" id="UPA00051">
    <property type="reaction ID" value="UER00465"/>
</dbReference>
<dbReference type="UniPathway" id="UPA00050">
    <property type="reaction ID" value="UER00063"/>
</dbReference>